<feature type="transmembrane region" description="Helical" evidence="1">
    <location>
        <begin position="107"/>
        <end position="124"/>
    </location>
</feature>
<sequence>MRKKEVKGHPILFSIMLGVVLTLLITVASAAATIMELDDWGMMAAQACAFFVMAVIVSLYMRKKDPTFGSFGFKKLDIRKEKVTLYYIPLLVIAAVQPIMGGFNLELTAAQIILILVFSILVGYTEESIFRGIIREKLLSKGPVFFIVFSSIFFGILHMANALNGSDPIHIVLQIINAFLIGLILALLIETTPNILPLIVFHFMFDALAQMTNTTIEDKELLVVSILNILYLLYGGYLIYVLLHRKKMNTPVDSLSDMVV</sequence>
<dbReference type="GO" id="GO:0004175">
    <property type="term" value="F:endopeptidase activity"/>
    <property type="evidence" value="ECO:0007669"/>
    <property type="project" value="UniProtKB-ARBA"/>
</dbReference>
<feature type="transmembrane region" description="Helical" evidence="1">
    <location>
        <begin position="40"/>
        <end position="62"/>
    </location>
</feature>
<comment type="caution">
    <text evidence="3">The sequence shown here is derived from an EMBL/GenBank/DDBJ whole genome shotgun (WGS) entry which is preliminary data.</text>
</comment>
<dbReference type="OrthoDB" id="371054at2"/>
<keyword evidence="4" id="KW-1185">Reference proteome</keyword>
<protein>
    <recommendedName>
        <fullName evidence="2">CAAX prenyl protease 2/Lysostaphin resistance protein A-like domain-containing protein</fullName>
    </recommendedName>
</protein>
<dbReference type="Proteomes" id="UP000029734">
    <property type="component" value="Unassembled WGS sequence"/>
</dbReference>
<dbReference type="Pfam" id="PF02517">
    <property type="entry name" value="Rce1-like"/>
    <property type="match status" value="1"/>
</dbReference>
<feature type="transmembrane region" description="Helical" evidence="1">
    <location>
        <begin position="12"/>
        <end position="34"/>
    </location>
</feature>
<reference evidence="3 4" key="2">
    <citation type="submission" date="2014-10" db="EMBL/GenBank/DDBJ databases">
        <title>Comparative genomics of the Paenibacillus odorifer group.</title>
        <authorList>
            <person name="Tsai Y.-C."/>
            <person name="Martin N."/>
            <person name="Korlach J."/>
            <person name="Wiedmann M."/>
        </authorList>
    </citation>
    <scope>NUCLEOTIDE SEQUENCE [LARGE SCALE GENOMIC DNA]</scope>
    <source>
        <strain evidence="3 4">DSM 18334</strain>
    </source>
</reference>
<dbReference type="RefSeq" id="WP_036656855.1">
    <property type="nucleotide sequence ID" value="NZ_JQCR01000003.1"/>
</dbReference>
<feature type="transmembrane region" description="Helical" evidence="1">
    <location>
        <begin position="222"/>
        <end position="243"/>
    </location>
</feature>
<evidence type="ECO:0000313" key="3">
    <source>
        <dbReference type="EMBL" id="KGE17684.1"/>
    </source>
</evidence>
<evidence type="ECO:0000259" key="2">
    <source>
        <dbReference type="Pfam" id="PF02517"/>
    </source>
</evidence>
<organism evidence="3 4">
    <name type="scientific">Paenibacillus wynnii</name>
    <dbReference type="NCBI Taxonomy" id="268407"/>
    <lineage>
        <taxon>Bacteria</taxon>
        <taxon>Bacillati</taxon>
        <taxon>Bacillota</taxon>
        <taxon>Bacilli</taxon>
        <taxon>Bacillales</taxon>
        <taxon>Paenibacillaceae</taxon>
        <taxon>Paenibacillus</taxon>
    </lineage>
</organism>
<feature type="transmembrane region" description="Helical" evidence="1">
    <location>
        <begin position="83"/>
        <end position="101"/>
    </location>
</feature>
<dbReference type="GO" id="GO:0080120">
    <property type="term" value="P:CAAX-box protein maturation"/>
    <property type="evidence" value="ECO:0007669"/>
    <property type="project" value="UniProtKB-ARBA"/>
</dbReference>
<keyword evidence="1" id="KW-0472">Membrane</keyword>
<evidence type="ECO:0000256" key="1">
    <source>
        <dbReference type="SAM" id="Phobius"/>
    </source>
</evidence>
<dbReference type="AlphaFoldDB" id="A0A098M548"/>
<keyword evidence="1" id="KW-1133">Transmembrane helix</keyword>
<gene>
    <name evidence="3" type="ORF">PWYN_24240</name>
</gene>
<accession>A0A098M548</accession>
<feature type="domain" description="CAAX prenyl protease 2/Lysostaphin resistance protein A-like" evidence="2">
    <location>
        <begin position="110"/>
        <end position="207"/>
    </location>
</feature>
<evidence type="ECO:0000313" key="4">
    <source>
        <dbReference type="Proteomes" id="UP000029734"/>
    </source>
</evidence>
<keyword evidence="1" id="KW-0812">Transmembrane</keyword>
<dbReference type="EMBL" id="JQCR01000003">
    <property type="protein sequence ID" value="KGE17684.1"/>
    <property type="molecule type" value="Genomic_DNA"/>
</dbReference>
<dbReference type="STRING" id="268407.PWYN_24240"/>
<proteinExistence type="predicted"/>
<dbReference type="InterPro" id="IPR003675">
    <property type="entry name" value="Rce1/LyrA-like_dom"/>
</dbReference>
<reference evidence="3 4" key="1">
    <citation type="submission" date="2014-08" db="EMBL/GenBank/DDBJ databases">
        <authorList>
            <person name="den Bakker H.C."/>
        </authorList>
    </citation>
    <scope>NUCLEOTIDE SEQUENCE [LARGE SCALE GENOMIC DNA]</scope>
    <source>
        <strain evidence="3 4">DSM 18334</strain>
    </source>
</reference>
<dbReference type="eggNOG" id="COG1266">
    <property type="taxonomic scope" value="Bacteria"/>
</dbReference>
<name>A0A098M548_9BACL</name>
<feature type="transmembrane region" description="Helical" evidence="1">
    <location>
        <begin position="144"/>
        <end position="163"/>
    </location>
</feature>